<sequence length="279" mass="31450">MTSSGRINSKIFFRYPSFDGDTTVITKPLLIALTISLVGCGSAPKIPVQPEKQPKAQETEPQVDYSESPPLGFRQNKIVEAAKSEWVYFGQQIVVIDGDEESIPHVGIWEDDDDSHSDRINQYWRAVGKPRLSGYDCKQPWSAAFISWIMQAAGVPKDLFPSSSAHRFYLNRFIANTDNPYAALIPRTIHQYKPKPGDLICATRGKIRPPEVTEEVQDLLYSWRMHCDIVVETNGQTVHTIGGNVRNSVSKTILTLSPDGYVQFTRSRPWVLIVENRLD</sequence>
<organism evidence="3 4">
    <name type="scientific">Candidatus Accumulibacter affinis</name>
    <dbReference type="NCBI Taxonomy" id="2954384"/>
    <lineage>
        <taxon>Bacteria</taxon>
        <taxon>Pseudomonadati</taxon>
        <taxon>Pseudomonadota</taxon>
        <taxon>Betaproteobacteria</taxon>
        <taxon>Candidatus Accumulibacter</taxon>
    </lineage>
</organism>
<evidence type="ECO:0000256" key="1">
    <source>
        <dbReference type="SAM" id="MobiDB-lite"/>
    </source>
</evidence>
<evidence type="ECO:0000313" key="3">
    <source>
        <dbReference type="EMBL" id="MBK7954148.1"/>
    </source>
</evidence>
<reference evidence="3 4" key="1">
    <citation type="submission" date="2020-10" db="EMBL/GenBank/DDBJ databases">
        <title>Connecting structure to function with the recovery of over 1000 high-quality activated sludge metagenome-assembled genomes encoding full-length rRNA genes using long-read sequencing.</title>
        <authorList>
            <person name="Singleton C.M."/>
            <person name="Petriglieri F."/>
            <person name="Kristensen J.M."/>
            <person name="Kirkegaard R.H."/>
            <person name="Michaelsen T.Y."/>
            <person name="Andersen M.H."/>
            <person name="Karst S.M."/>
            <person name="Dueholm M.S."/>
            <person name="Nielsen P.H."/>
            <person name="Albertsen M."/>
        </authorList>
    </citation>
    <scope>NUCLEOTIDE SEQUENCE [LARGE SCALE GENOMIC DNA]</scope>
    <source>
        <strain evidence="3">Fred_18-Q3-R57-64_BAT3C.720</strain>
    </source>
</reference>
<dbReference type="EMBL" id="JADJOT010000008">
    <property type="protein sequence ID" value="MBK7954148.1"/>
    <property type="molecule type" value="Genomic_DNA"/>
</dbReference>
<protein>
    <submittedName>
        <fullName evidence="3">DUF2272 domain-containing protein</fullName>
    </submittedName>
</protein>
<comment type="caution">
    <text evidence="3">The sequence shown here is derived from an EMBL/GenBank/DDBJ whole genome shotgun (WGS) entry which is preliminary data.</text>
</comment>
<feature type="region of interest" description="Disordered" evidence="1">
    <location>
        <begin position="46"/>
        <end position="67"/>
    </location>
</feature>
<dbReference type="Proteomes" id="UP000706151">
    <property type="component" value="Unassembled WGS sequence"/>
</dbReference>
<evidence type="ECO:0000313" key="4">
    <source>
        <dbReference type="Proteomes" id="UP000706151"/>
    </source>
</evidence>
<dbReference type="InterPro" id="IPR019262">
    <property type="entry name" value="DUF2272"/>
</dbReference>
<dbReference type="Pfam" id="PF10030">
    <property type="entry name" value="DUF2272"/>
    <property type="match status" value="1"/>
</dbReference>
<evidence type="ECO:0000259" key="2">
    <source>
        <dbReference type="Pfam" id="PF10030"/>
    </source>
</evidence>
<name>A0A935W4Q3_9PROT</name>
<gene>
    <name evidence="3" type="ORF">IPK02_09420</name>
</gene>
<dbReference type="AlphaFoldDB" id="A0A935W4Q3"/>
<accession>A0A935W4Q3</accession>
<proteinExistence type="predicted"/>
<feature type="domain" description="DUF2272" evidence="2">
    <location>
        <begin position="135"/>
        <end position="263"/>
    </location>
</feature>